<dbReference type="PANTHER" id="PTHR33171:SF17">
    <property type="entry name" value="LARA-LIKE N-TERMINAL DOMAIN-CONTAINING PROTEIN"/>
    <property type="match status" value="1"/>
</dbReference>
<protein>
    <recommendedName>
        <fullName evidence="1">Lactate racemase C-terminal domain-containing protein</fullName>
    </recommendedName>
</protein>
<dbReference type="Gene3D" id="3.90.226.30">
    <property type="match status" value="1"/>
</dbReference>
<dbReference type="InterPro" id="IPR048520">
    <property type="entry name" value="LarA_C"/>
</dbReference>
<proteinExistence type="predicted"/>
<evidence type="ECO:0000313" key="2">
    <source>
        <dbReference type="EMBL" id="MPM93331.1"/>
    </source>
</evidence>
<accession>A0A645DVH0</accession>
<reference evidence="2" key="1">
    <citation type="submission" date="2019-08" db="EMBL/GenBank/DDBJ databases">
        <authorList>
            <person name="Kucharzyk K."/>
            <person name="Murdoch R.W."/>
            <person name="Higgins S."/>
            <person name="Loffler F."/>
        </authorList>
    </citation>
    <scope>NUCLEOTIDE SEQUENCE</scope>
</reference>
<dbReference type="Pfam" id="PF21113">
    <property type="entry name" value="LarA_C"/>
    <property type="match status" value="1"/>
</dbReference>
<dbReference type="Gene3D" id="3.40.50.11440">
    <property type="match status" value="1"/>
</dbReference>
<feature type="domain" description="Lactate racemase C-terminal" evidence="1">
    <location>
        <begin position="75"/>
        <end position="204"/>
    </location>
</feature>
<dbReference type="InterPro" id="IPR043166">
    <property type="entry name" value="LarA-like_C"/>
</dbReference>
<organism evidence="2">
    <name type="scientific">bioreactor metagenome</name>
    <dbReference type="NCBI Taxonomy" id="1076179"/>
    <lineage>
        <taxon>unclassified sequences</taxon>
        <taxon>metagenomes</taxon>
        <taxon>ecological metagenomes</taxon>
    </lineage>
</organism>
<sequence>MILDPMTIRGKLEGNPMAIEMQEASDLYRMDYGVTFVVNDKNETAAVFAGDLKASHLASIDYISAYLEVKLDEKPDIFVITPGAPFNQNFYQASRPMRHLNSVIDPHTVVAFYAGCPEGVQSEDMQRPFKNAHTVEEAEKWMFDNWDVQMDDTLLFLKSLRTGAKFLCYSPGVDRKVFEQMLCLGADSYDDFMKRAYELSGKEHPRVMFYPMCQNYFTSLK</sequence>
<gene>
    <name evidence="2" type="ORF">SDC9_140468</name>
</gene>
<dbReference type="AlphaFoldDB" id="A0A645DVH0"/>
<comment type="caution">
    <text evidence="2">The sequence shown here is derived from an EMBL/GenBank/DDBJ whole genome shotgun (WGS) entry which is preliminary data.</text>
</comment>
<dbReference type="PANTHER" id="PTHR33171">
    <property type="entry name" value="LAR_N DOMAIN-CONTAINING PROTEIN"/>
    <property type="match status" value="1"/>
</dbReference>
<dbReference type="InterPro" id="IPR048068">
    <property type="entry name" value="LarA-like"/>
</dbReference>
<name>A0A645DVH0_9ZZZZ</name>
<dbReference type="EMBL" id="VSSQ01040153">
    <property type="protein sequence ID" value="MPM93331.1"/>
    <property type="molecule type" value="Genomic_DNA"/>
</dbReference>
<evidence type="ECO:0000259" key="1">
    <source>
        <dbReference type="Pfam" id="PF21113"/>
    </source>
</evidence>